<proteinExistence type="predicted"/>
<sequence>MQSNDLNHLLSSYEGLSFEDCLSKNIMVSEFSPCGKLPTKKELKETKTPISEQMMIEVRETVSYYENLGKSRRWIRRYIKRKFNITEY</sequence>
<reference evidence="1 2" key="1">
    <citation type="submission" date="2023-01" db="EMBL/GenBank/DDBJ databases">
        <title>Complete genome of Chryseobacterium camelliae VAN22-5A.</title>
        <authorList>
            <person name="Zong G."/>
            <person name="Cao G."/>
        </authorList>
    </citation>
    <scope>NUCLEOTIDE SEQUENCE [LARGE SCALE GENOMIC DNA]</scope>
    <source>
        <strain evidence="1 2">VAN22-5A</strain>
    </source>
</reference>
<dbReference type="Proteomes" id="UP001210978">
    <property type="component" value="Chromosome"/>
</dbReference>
<evidence type="ECO:0000313" key="2">
    <source>
        <dbReference type="Proteomes" id="UP001210978"/>
    </source>
</evidence>
<protein>
    <recommendedName>
        <fullName evidence="3">Transposase</fullName>
    </recommendedName>
</protein>
<organism evidence="1 2">
    <name type="scientific">Chryseobacterium camelliae</name>
    <dbReference type="NCBI Taxonomy" id="1265445"/>
    <lineage>
        <taxon>Bacteria</taxon>
        <taxon>Pseudomonadati</taxon>
        <taxon>Bacteroidota</taxon>
        <taxon>Flavobacteriia</taxon>
        <taxon>Flavobacteriales</taxon>
        <taxon>Weeksellaceae</taxon>
        <taxon>Chryseobacterium group</taxon>
        <taxon>Chryseobacterium</taxon>
    </lineage>
</organism>
<gene>
    <name evidence="1" type="ORF">PFY12_14635</name>
</gene>
<name>A0ABY7QKV2_9FLAO</name>
<accession>A0ABY7QKV2</accession>
<evidence type="ECO:0000313" key="1">
    <source>
        <dbReference type="EMBL" id="WBV60262.1"/>
    </source>
</evidence>
<dbReference type="RefSeq" id="WP_271148598.1">
    <property type="nucleotide sequence ID" value="NZ_CP115859.1"/>
</dbReference>
<keyword evidence="2" id="KW-1185">Reference proteome</keyword>
<evidence type="ECO:0008006" key="3">
    <source>
        <dbReference type="Google" id="ProtNLM"/>
    </source>
</evidence>
<dbReference type="EMBL" id="CP115859">
    <property type="protein sequence ID" value="WBV60262.1"/>
    <property type="molecule type" value="Genomic_DNA"/>
</dbReference>